<dbReference type="AlphaFoldDB" id="A0A813NZV6"/>
<reference evidence="2" key="1">
    <citation type="submission" date="2021-02" db="EMBL/GenBank/DDBJ databases">
        <authorList>
            <person name="Nowell W R."/>
        </authorList>
    </citation>
    <scope>NUCLEOTIDE SEQUENCE</scope>
</reference>
<keyword evidence="1" id="KW-1133">Transmembrane helix</keyword>
<evidence type="ECO:0000256" key="1">
    <source>
        <dbReference type="SAM" id="Phobius"/>
    </source>
</evidence>
<sequence>MAVVFHENEINLEYIGTAVTVPNNDVARLMYYLNCVCVVIDCSRDPDIQRFTNYQKWYYLSRDEQKQLLLVCYTFSPDVFNNRIFFHSDELCNENSNEFYTINQVRQQLLAADSIVIAGKIREVHKTMTYTMQWMRKFYIKPITRLAQELNTSRPSISSTYTSTYIPNVIQQPTKDISSKMYSACCCICTVLYCILCVTPPIVFGLIIVISK</sequence>
<gene>
    <name evidence="2" type="ORF">IZO911_LOCUS3898</name>
    <name evidence="3" type="ORF">KXQ929_LOCUS22922</name>
</gene>
<keyword evidence="1" id="KW-0812">Transmembrane</keyword>
<dbReference type="Proteomes" id="UP000663860">
    <property type="component" value="Unassembled WGS sequence"/>
</dbReference>
<keyword evidence="1" id="KW-0472">Membrane</keyword>
<feature type="transmembrane region" description="Helical" evidence="1">
    <location>
        <begin position="190"/>
        <end position="210"/>
    </location>
</feature>
<evidence type="ECO:0000313" key="4">
    <source>
        <dbReference type="Proteomes" id="UP000663860"/>
    </source>
</evidence>
<organism evidence="2 4">
    <name type="scientific">Adineta steineri</name>
    <dbReference type="NCBI Taxonomy" id="433720"/>
    <lineage>
        <taxon>Eukaryota</taxon>
        <taxon>Metazoa</taxon>
        <taxon>Spiralia</taxon>
        <taxon>Gnathifera</taxon>
        <taxon>Rotifera</taxon>
        <taxon>Eurotatoria</taxon>
        <taxon>Bdelloidea</taxon>
        <taxon>Adinetida</taxon>
        <taxon>Adinetidae</taxon>
        <taxon>Adineta</taxon>
    </lineage>
</organism>
<name>A0A813NZV6_9BILA</name>
<evidence type="ECO:0000313" key="2">
    <source>
        <dbReference type="EMBL" id="CAF0746978.1"/>
    </source>
</evidence>
<comment type="caution">
    <text evidence="2">The sequence shown here is derived from an EMBL/GenBank/DDBJ whole genome shotgun (WGS) entry which is preliminary data.</text>
</comment>
<dbReference type="EMBL" id="CAJNOE010000021">
    <property type="protein sequence ID" value="CAF0746978.1"/>
    <property type="molecule type" value="Genomic_DNA"/>
</dbReference>
<protein>
    <submittedName>
        <fullName evidence="2">Uncharacterized protein</fullName>
    </submittedName>
</protein>
<accession>A0A813NZV6</accession>
<proteinExistence type="predicted"/>
<dbReference type="EMBL" id="CAJOBB010001784">
    <property type="protein sequence ID" value="CAF3903014.1"/>
    <property type="molecule type" value="Genomic_DNA"/>
</dbReference>
<evidence type="ECO:0000313" key="3">
    <source>
        <dbReference type="EMBL" id="CAF3903014.1"/>
    </source>
</evidence>
<dbReference type="Proteomes" id="UP000663868">
    <property type="component" value="Unassembled WGS sequence"/>
</dbReference>